<organism evidence="2 3">
    <name type="scientific">Pleurodeles waltl</name>
    <name type="common">Iberian ribbed newt</name>
    <dbReference type="NCBI Taxonomy" id="8319"/>
    <lineage>
        <taxon>Eukaryota</taxon>
        <taxon>Metazoa</taxon>
        <taxon>Chordata</taxon>
        <taxon>Craniata</taxon>
        <taxon>Vertebrata</taxon>
        <taxon>Euteleostomi</taxon>
        <taxon>Amphibia</taxon>
        <taxon>Batrachia</taxon>
        <taxon>Caudata</taxon>
        <taxon>Salamandroidea</taxon>
        <taxon>Salamandridae</taxon>
        <taxon>Pleurodelinae</taxon>
        <taxon>Pleurodeles</taxon>
    </lineage>
</organism>
<proteinExistence type="predicted"/>
<accession>A0AAV7WLX6</accession>
<keyword evidence="3" id="KW-1185">Reference proteome</keyword>
<dbReference type="Proteomes" id="UP001066276">
    <property type="component" value="Chromosome 1_1"/>
</dbReference>
<gene>
    <name evidence="2" type="ORF">NDU88_002595</name>
</gene>
<dbReference type="EMBL" id="JANPWB010000001">
    <property type="protein sequence ID" value="KAJ1214985.1"/>
    <property type="molecule type" value="Genomic_DNA"/>
</dbReference>
<feature type="region of interest" description="Disordered" evidence="1">
    <location>
        <begin position="56"/>
        <end position="75"/>
    </location>
</feature>
<reference evidence="2" key="1">
    <citation type="journal article" date="2022" name="bioRxiv">
        <title>Sequencing and chromosome-scale assembly of the giantPleurodeles waltlgenome.</title>
        <authorList>
            <person name="Brown T."/>
            <person name="Elewa A."/>
            <person name="Iarovenko S."/>
            <person name="Subramanian E."/>
            <person name="Araus A.J."/>
            <person name="Petzold A."/>
            <person name="Susuki M."/>
            <person name="Suzuki K.-i.T."/>
            <person name="Hayashi T."/>
            <person name="Toyoda A."/>
            <person name="Oliveira C."/>
            <person name="Osipova E."/>
            <person name="Leigh N.D."/>
            <person name="Simon A."/>
            <person name="Yun M.H."/>
        </authorList>
    </citation>
    <scope>NUCLEOTIDE SEQUENCE</scope>
    <source>
        <strain evidence="2">20211129_DDA</strain>
        <tissue evidence="2">Liver</tissue>
    </source>
</reference>
<sequence length="152" mass="16188">MGVRAPPGHRPEERVQSGAVRLTARDLAAWDGGSLDPILSVHESFLDSRSAMSGFNDEEELDYEEETPRSGDQAVAVPQVTTSGQAVQGDRLSGRRDVAANLCRGEVFRKYDGGLFASVALMDAVTFGLLGTPLCGGRKSKQHPGISGSSWV</sequence>
<dbReference type="AlphaFoldDB" id="A0AAV7WLX6"/>
<protein>
    <submittedName>
        <fullName evidence="2">Uncharacterized protein</fullName>
    </submittedName>
</protein>
<feature type="compositionally biased region" description="Acidic residues" evidence="1">
    <location>
        <begin position="56"/>
        <end position="65"/>
    </location>
</feature>
<evidence type="ECO:0000313" key="2">
    <source>
        <dbReference type="EMBL" id="KAJ1214985.1"/>
    </source>
</evidence>
<evidence type="ECO:0000313" key="3">
    <source>
        <dbReference type="Proteomes" id="UP001066276"/>
    </source>
</evidence>
<name>A0AAV7WLX6_PLEWA</name>
<comment type="caution">
    <text evidence="2">The sequence shown here is derived from an EMBL/GenBank/DDBJ whole genome shotgun (WGS) entry which is preliminary data.</text>
</comment>
<evidence type="ECO:0000256" key="1">
    <source>
        <dbReference type="SAM" id="MobiDB-lite"/>
    </source>
</evidence>